<name>A0ABD1LG03_9FABA</name>
<dbReference type="AlphaFoldDB" id="A0ABD1LG03"/>
<proteinExistence type="predicted"/>
<evidence type="ECO:0000313" key="3">
    <source>
        <dbReference type="Proteomes" id="UP001603857"/>
    </source>
</evidence>
<protein>
    <recommendedName>
        <fullName evidence="1">PB1 domain-containing protein</fullName>
    </recommendedName>
</protein>
<feature type="domain" description="PB1" evidence="1">
    <location>
        <begin position="30"/>
        <end position="80"/>
    </location>
</feature>
<reference evidence="2 3" key="1">
    <citation type="submission" date="2024-08" db="EMBL/GenBank/DDBJ databases">
        <title>Insights into the chromosomal genome structure of Flemingia macrophylla.</title>
        <authorList>
            <person name="Ding Y."/>
            <person name="Zhao Y."/>
            <person name="Bi W."/>
            <person name="Wu M."/>
            <person name="Zhao G."/>
            <person name="Gong Y."/>
            <person name="Li W."/>
            <person name="Zhang P."/>
        </authorList>
    </citation>
    <scope>NUCLEOTIDE SEQUENCE [LARGE SCALE GENOMIC DNA]</scope>
    <source>
        <strain evidence="2">DYQJB</strain>
        <tissue evidence="2">Leaf</tissue>
    </source>
</reference>
<dbReference type="Proteomes" id="UP001603857">
    <property type="component" value="Unassembled WGS sequence"/>
</dbReference>
<organism evidence="2 3">
    <name type="scientific">Flemingia macrophylla</name>
    <dbReference type="NCBI Taxonomy" id="520843"/>
    <lineage>
        <taxon>Eukaryota</taxon>
        <taxon>Viridiplantae</taxon>
        <taxon>Streptophyta</taxon>
        <taxon>Embryophyta</taxon>
        <taxon>Tracheophyta</taxon>
        <taxon>Spermatophyta</taxon>
        <taxon>Magnoliopsida</taxon>
        <taxon>eudicotyledons</taxon>
        <taxon>Gunneridae</taxon>
        <taxon>Pentapetalae</taxon>
        <taxon>rosids</taxon>
        <taxon>fabids</taxon>
        <taxon>Fabales</taxon>
        <taxon>Fabaceae</taxon>
        <taxon>Papilionoideae</taxon>
        <taxon>50 kb inversion clade</taxon>
        <taxon>NPAAA clade</taxon>
        <taxon>indigoferoid/millettioid clade</taxon>
        <taxon>Phaseoleae</taxon>
        <taxon>Flemingia</taxon>
    </lineage>
</organism>
<dbReference type="PANTHER" id="PTHR31066:SF85">
    <property type="entry name" value="OS02G0809100 PROTEIN"/>
    <property type="match status" value="1"/>
</dbReference>
<dbReference type="InterPro" id="IPR000270">
    <property type="entry name" value="PB1_dom"/>
</dbReference>
<evidence type="ECO:0000313" key="2">
    <source>
        <dbReference type="EMBL" id="KAL2322459.1"/>
    </source>
</evidence>
<keyword evidence="3" id="KW-1185">Reference proteome</keyword>
<dbReference type="PANTHER" id="PTHR31066">
    <property type="entry name" value="OS05G0427100 PROTEIN-RELATED"/>
    <property type="match status" value="1"/>
</dbReference>
<dbReference type="SUPFAM" id="SSF54277">
    <property type="entry name" value="CAD &amp; PB1 domains"/>
    <property type="match status" value="1"/>
</dbReference>
<comment type="caution">
    <text evidence="2">The sequence shown here is derived from an EMBL/GenBank/DDBJ whole genome shotgun (WGS) entry which is preliminary data.</text>
</comment>
<evidence type="ECO:0000259" key="1">
    <source>
        <dbReference type="Pfam" id="PF00564"/>
    </source>
</evidence>
<dbReference type="Pfam" id="PF00564">
    <property type="entry name" value="PB1"/>
    <property type="match status" value="1"/>
</dbReference>
<accession>A0ABD1LG03</accession>
<sequence length="199" mass="23014">MEKNRANKRKVKQVHDLPLEGGVWSTVVQEVSLKYQLLGKELDMMISVTNDNDLNHMMHEYDRLYWPNSNPVRMRIFLFDQPDAVKPLPSNIDFLFGLDNHVVPLIIFDESFPSQQVFGKRFSSYQPLLPHTLSFAAVNFHHPLPNPDPITLIFLPNPNVHRHLYQEMHCLQIAQTKYCSRTEDGFTVGYAAAGANYYL</sequence>
<dbReference type="EMBL" id="JBGMDY010000009">
    <property type="protein sequence ID" value="KAL2322459.1"/>
    <property type="molecule type" value="Genomic_DNA"/>
</dbReference>
<dbReference type="InterPro" id="IPR053198">
    <property type="entry name" value="Gynoecium_Dev_Regulator"/>
</dbReference>
<gene>
    <name evidence="2" type="ORF">Fmac_026838</name>
</gene>